<accession>A0ABN8FYD3</accession>
<organism evidence="1 2">
    <name type="scientific">Paenibacillus allorhizoplanae</name>
    <dbReference type="NCBI Taxonomy" id="2905648"/>
    <lineage>
        <taxon>Bacteria</taxon>
        <taxon>Bacillati</taxon>
        <taxon>Bacillota</taxon>
        <taxon>Bacilli</taxon>
        <taxon>Bacillales</taxon>
        <taxon>Paenibacillaceae</taxon>
        <taxon>Paenibacillus</taxon>
    </lineage>
</organism>
<dbReference type="SUPFAM" id="SSF48230">
    <property type="entry name" value="Chondroitin AC/alginate lyase"/>
    <property type="match status" value="1"/>
</dbReference>
<name>A0ABN8FYD3_9BACL</name>
<dbReference type="EMBL" id="CAKMMW010000001">
    <property type="protein sequence ID" value="CAH1192467.1"/>
    <property type="molecule type" value="Genomic_DNA"/>
</dbReference>
<evidence type="ECO:0000313" key="1">
    <source>
        <dbReference type="EMBL" id="CAH1192467.1"/>
    </source>
</evidence>
<dbReference type="Gene3D" id="1.50.10.100">
    <property type="entry name" value="Chondroitin AC/alginate lyase"/>
    <property type="match status" value="1"/>
</dbReference>
<comment type="caution">
    <text evidence="1">The sequence shown here is derived from an EMBL/GenBank/DDBJ whole genome shotgun (WGS) entry which is preliminary data.</text>
</comment>
<reference evidence="1" key="1">
    <citation type="submission" date="2022-01" db="EMBL/GenBank/DDBJ databases">
        <authorList>
            <person name="Criscuolo A."/>
        </authorList>
    </citation>
    <scope>NUCLEOTIDE SEQUENCE</scope>
    <source>
        <strain evidence="1">CIP111891</strain>
    </source>
</reference>
<evidence type="ECO:0008006" key="3">
    <source>
        <dbReference type="Google" id="ProtNLM"/>
    </source>
</evidence>
<proteinExistence type="predicted"/>
<evidence type="ECO:0000313" key="2">
    <source>
        <dbReference type="Proteomes" id="UP000838821"/>
    </source>
</evidence>
<sequence>MMLEQITFRQLKNALEETQHQPRTLYSEAHSSEKWKRIREDVNYAEFWHTLEEKATHVLENPVRAPLFSEFTLFGDTGDRAIYQKQQDDLFVGIPMYSMLALIEDKEEWKTGLENAIWQICNQYTWVSPAHVGLYHNDYPNGIWDQPLPPRETVDLYAGMTAFTLAETVHLLKDRLHPWIIHRVNEEIHKRIFHVYFNDPTPQNWELKTNNWPAVCSSSIGATAIYMIEDSEKLAGMLWRVIGVLRNYFSGFDEQGATPEGPAYWQFGFSHFVYFAELLKERTQGRIALLTDAKVEAISQFPQFCMLSGGKVVNFSDSPEEVTLNPGLIQRLQQYVPTLELPTDHYRMRPVIGNWLDVTRLMLWSLDSEPSISASDGERVQEQVFTGNQWVISKVKDAEGGMTAFAAKGGHNEEPHNHNDLGHFILHVDGDNVLADLGLGVYTKQYFQPSYRYEMINAGSHGHSVPIVDGCRQGFGKSYRSEIVHSQISDDQVHVVMDLTKAYDCVSLDIFTREFLWDHSVHKAPQLIVRDRVICHTKPESFQEIFISCIQPRVIGAGRIQMNKVALLYNSEQWELDMEEMKVDSHYKIGTPFYRIVLNRTRMELEMLSEFCFEIGE</sequence>
<dbReference type="InterPro" id="IPR008929">
    <property type="entry name" value="Chondroitin_lyas"/>
</dbReference>
<protein>
    <recommendedName>
        <fullName evidence="3">Heparinase</fullName>
    </recommendedName>
</protein>
<gene>
    <name evidence="1" type="ORF">PAECIP111891_00314</name>
</gene>
<dbReference type="Gene3D" id="2.70.98.70">
    <property type="match status" value="1"/>
</dbReference>
<keyword evidence="2" id="KW-1185">Reference proteome</keyword>
<dbReference type="Proteomes" id="UP000838821">
    <property type="component" value="Unassembled WGS sequence"/>
</dbReference>